<organism evidence="2 3">
    <name type="scientific">Colletotrichum plurivorum</name>
    <dbReference type="NCBI Taxonomy" id="2175906"/>
    <lineage>
        <taxon>Eukaryota</taxon>
        <taxon>Fungi</taxon>
        <taxon>Dikarya</taxon>
        <taxon>Ascomycota</taxon>
        <taxon>Pezizomycotina</taxon>
        <taxon>Sordariomycetes</taxon>
        <taxon>Hypocreomycetidae</taxon>
        <taxon>Glomerellales</taxon>
        <taxon>Glomerellaceae</taxon>
        <taxon>Colletotrichum</taxon>
        <taxon>Colletotrichum orchidearum species complex</taxon>
    </lineage>
</organism>
<proteinExistence type="predicted"/>
<dbReference type="Proteomes" id="UP000654918">
    <property type="component" value="Unassembled WGS sequence"/>
</dbReference>
<accession>A0A8H6KMM0</accession>
<evidence type="ECO:0000313" key="3">
    <source>
        <dbReference type="Proteomes" id="UP000654918"/>
    </source>
</evidence>
<feature type="compositionally biased region" description="Basic residues" evidence="1">
    <location>
        <begin position="250"/>
        <end position="267"/>
    </location>
</feature>
<reference evidence="2" key="1">
    <citation type="journal article" date="2020" name="Phytopathology">
        <title>Genome Sequence Resources of Colletotrichum truncatum, C. plurivorum, C. musicola, and C. sojae: Four Species Pathogenic to Soybean (Glycine max).</title>
        <authorList>
            <person name="Rogerio F."/>
            <person name="Boufleur T.R."/>
            <person name="Ciampi-Guillardi M."/>
            <person name="Sukno S.A."/>
            <person name="Thon M.R."/>
            <person name="Massola Junior N.S."/>
            <person name="Baroncelli R."/>
        </authorList>
    </citation>
    <scope>NUCLEOTIDE SEQUENCE</scope>
    <source>
        <strain evidence="2">LFN00145</strain>
    </source>
</reference>
<protein>
    <submittedName>
        <fullName evidence="2">Uncharacterized protein</fullName>
    </submittedName>
</protein>
<dbReference type="AlphaFoldDB" id="A0A8H6KMM0"/>
<feature type="compositionally biased region" description="Low complexity" evidence="1">
    <location>
        <begin position="239"/>
        <end position="249"/>
    </location>
</feature>
<name>A0A8H6KMM0_9PEZI</name>
<gene>
    <name evidence="2" type="ORF">CPLU01_04965</name>
</gene>
<evidence type="ECO:0000256" key="1">
    <source>
        <dbReference type="SAM" id="MobiDB-lite"/>
    </source>
</evidence>
<dbReference type="EMBL" id="WIGO01000049">
    <property type="protein sequence ID" value="KAF6834329.1"/>
    <property type="molecule type" value="Genomic_DNA"/>
</dbReference>
<sequence>MSENTATAPGRWTNPALLQSLMVTFYGYAKDNIDKDAKEAIIQKMHGEGFEYLNWDMLRIKTFFMAEKTSTDGKWANPVLLEALVMGFHSVTKQEEGLSKDAKDEIVSKVMKWTAEVDQHILVAMVKTFNPTSEQYDSVMSFLEPAGYGFTVSALNIIIHLILPHLVSTMAPTVWDDKARSDLLVELHPIVKPTKEEWDQVLAAVRLRGYNYTSNAVLQHIQKLQRMEAAQANDNGEGPSTSAPATPKKTAAKKTATPRKRKTPAKKAKSEEDDEDNAEEPTPKKLRAPERPTFAEDLTVVKTDDGSI</sequence>
<feature type="region of interest" description="Disordered" evidence="1">
    <location>
        <begin position="228"/>
        <end position="308"/>
    </location>
</feature>
<evidence type="ECO:0000313" key="2">
    <source>
        <dbReference type="EMBL" id="KAF6834329.1"/>
    </source>
</evidence>
<comment type="caution">
    <text evidence="2">The sequence shown here is derived from an EMBL/GenBank/DDBJ whole genome shotgun (WGS) entry which is preliminary data.</text>
</comment>
<feature type="compositionally biased region" description="Basic and acidic residues" evidence="1">
    <location>
        <begin position="281"/>
        <end position="294"/>
    </location>
</feature>
<keyword evidence="3" id="KW-1185">Reference proteome</keyword>